<dbReference type="InterPro" id="IPR000768">
    <property type="entry name" value="ART"/>
</dbReference>
<keyword evidence="8" id="KW-1015">Disulfide bond</keyword>
<evidence type="ECO:0000313" key="11">
    <source>
        <dbReference type="EMBL" id="ELR45862.1"/>
    </source>
</evidence>
<organism evidence="11 12">
    <name type="scientific">Bos mutus</name>
    <name type="common">wild yak</name>
    <dbReference type="NCBI Taxonomy" id="72004"/>
    <lineage>
        <taxon>Eukaryota</taxon>
        <taxon>Metazoa</taxon>
        <taxon>Chordata</taxon>
        <taxon>Craniata</taxon>
        <taxon>Vertebrata</taxon>
        <taxon>Euteleostomi</taxon>
        <taxon>Mammalia</taxon>
        <taxon>Eutheria</taxon>
        <taxon>Laurasiatheria</taxon>
        <taxon>Artiodactyla</taxon>
        <taxon>Ruminantia</taxon>
        <taxon>Pecora</taxon>
        <taxon>Bovidae</taxon>
        <taxon>Bovinae</taxon>
        <taxon>Bos</taxon>
    </lineage>
</organism>
<evidence type="ECO:0000256" key="8">
    <source>
        <dbReference type="ARBA" id="ARBA00023157"/>
    </source>
</evidence>
<dbReference type="EC" id="2.4.2.31" evidence="10"/>
<evidence type="ECO:0000256" key="5">
    <source>
        <dbReference type="ARBA" id="ARBA00022729"/>
    </source>
</evidence>
<dbReference type="Pfam" id="PF01129">
    <property type="entry name" value="ART"/>
    <property type="match status" value="1"/>
</dbReference>
<proteinExistence type="inferred from homology"/>
<evidence type="ECO:0000313" key="12">
    <source>
        <dbReference type="Proteomes" id="UP000011080"/>
    </source>
</evidence>
<keyword evidence="4" id="KW-0548">Nucleotidyltransferase</keyword>
<dbReference type="GO" id="GO:0003950">
    <property type="term" value="F:NAD+ poly-ADP-ribosyltransferase activity"/>
    <property type="evidence" value="ECO:0007669"/>
    <property type="project" value="TreeGrafter"/>
</dbReference>
<dbReference type="AlphaFoldDB" id="L8HS87"/>
<dbReference type="PRINTS" id="PR00970">
    <property type="entry name" value="RIBTRNSFRASE"/>
</dbReference>
<evidence type="ECO:0000256" key="3">
    <source>
        <dbReference type="ARBA" id="ARBA00022679"/>
    </source>
</evidence>
<keyword evidence="5 10" id="KW-0732">Signal</keyword>
<feature type="signal peptide" evidence="10">
    <location>
        <begin position="1"/>
        <end position="18"/>
    </location>
</feature>
<evidence type="ECO:0000256" key="10">
    <source>
        <dbReference type="RuleBase" id="RU361228"/>
    </source>
</evidence>
<dbReference type="FunFam" id="3.90.176.10:FF:000001">
    <property type="entry name" value="NAD(P)(+)--arginine ADP-ribosyltransferase"/>
    <property type="match status" value="1"/>
</dbReference>
<dbReference type="Proteomes" id="UP000011080">
    <property type="component" value="Unassembled WGS sequence"/>
</dbReference>
<evidence type="ECO:0000256" key="4">
    <source>
        <dbReference type="ARBA" id="ARBA00022695"/>
    </source>
</evidence>
<feature type="chain" id="PRO_5005139218" description="NAD(P)(+)--arginine ADP-ribosyltransferase" evidence="10">
    <location>
        <begin position="19"/>
        <end position="301"/>
    </location>
</feature>
<dbReference type="STRING" id="72004.ENSBMUP00000036131"/>
<dbReference type="Gene3D" id="3.90.176.10">
    <property type="entry name" value="Toxin ADP-ribosyltransferase, Chain A, domain 1"/>
    <property type="match status" value="1"/>
</dbReference>
<keyword evidence="6 10" id="KW-0521">NADP</keyword>
<sequence>MLAALLIALSCLSLHTLGSSVRPSVPWQNLSLAPDTFDDAYVGCSEEMEEKAVLLLEKEMADHALLRESWETAQKAWEKKRPGLTLPPGFRSQHGIAIIVYTSSPNALYWELNQAVRTGGGSWESYMKHFPFKALHFYLTRALQLLRGGGGCSREPGQVVFRGVGTIRFEPKSVGDSIRLGQFTSSSLDETVAHGFGNATFFSIRTCFGVPIQTLSVFPEEHEVLIPPQEVFVVTGFSKDGNKHLVNLSSNNQICSHFNCAYLGGEPCMREVGLPGGPQLISVPRAFKRPKSLMTKLRARS</sequence>
<keyword evidence="2 10" id="KW-0328">Glycosyltransferase</keyword>
<comment type="catalytic activity">
    <reaction evidence="9 10">
        <text>L-arginyl-[protein] + NAD(+) = N(omega)-(ADP-D-ribosyl)-L-arginyl-[protein] + nicotinamide + H(+)</text>
        <dbReference type="Rhea" id="RHEA:19149"/>
        <dbReference type="Rhea" id="RHEA-COMP:10532"/>
        <dbReference type="Rhea" id="RHEA-COMP:15087"/>
        <dbReference type="ChEBI" id="CHEBI:15378"/>
        <dbReference type="ChEBI" id="CHEBI:17154"/>
        <dbReference type="ChEBI" id="CHEBI:29965"/>
        <dbReference type="ChEBI" id="CHEBI:57540"/>
        <dbReference type="ChEBI" id="CHEBI:142554"/>
        <dbReference type="EC" id="2.4.2.31"/>
    </reaction>
</comment>
<protein>
    <recommendedName>
        <fullName evidence="10">NAD(P)(+)--arginine ADP-ribosyltransferase</fullName>
        <ecNumber evidence="10">2.4.2.31</ecNumber>
    </recommendedName>
    <alternativeName>
        <fullName evidence="10">Mono(ADP-ribosyl)transferase</fullName>
    </alternativeName>
</protein>
<dbReference type="GO" id="GO:0106274">
    <property type="term" value="F:NAD+-protein-arginine ADP-ribosyltransferase activity"/>
    <property type="evidence" value="ECO:0007669"/>
    <property type="project" value="UniProtKB-EC"/>
</dbReference>
<gene>
    <name evidence="11" type="ORF">M91_06240</name>
</gene>
<name>L8HS87_9CETA</name>
<reference evidence="11 12" key="1">
    <citation type="journal article" date="2012" name="Nat. Genet.">
        <title>The yak genome and adaptation to life at high altitude.</title>
        <authorList>
            <person name="Qiu Q."/>
            <person name="Zhang G."/>
            <person name="Ma T."/>
            <person name="Qian W."/>
            <person name="Wang J."/>
            <person name="Ye Z."/>
            <person name="Cao C."/>
            <person name="Hu Q."/>
            <person name="Kim J."/>
            <person name="Larkin D.M."/>
            <person name="Auvil L."/>
            <person name="Capitanu B."/>
            <person name="Ma J."/>
            <person name="Lewin H.A."/>
            <person name="Qian X."/>
            <person name="Lang Y."/>
            <person name="Zhou R."/>
            <person name="Wang L."/>
            <person name="Wang K."/>
            <person name="Xia J."/>
            <person name="Liao S."/>
            <person name="Pan S."/>
            <person name="Lu X."/>
            <person name="Hou H."/>
            <person name="Wang Y."/>
            <person name="Zang X."/>
            <person name="Yin Y."/>
            <person name="Ma H."/>
            <person name="Zhang J."/>
            <person name="Wang Z."/>
            <person name="Zhang Y."/>
            <person name="Zhang D."/>
            <person name="Yonezawa T."/>
            <person name="Hasegawa M."/>
            <person name="Zhong Y."/>
            <person name="Liu W."/>
            <person name="Zhang Y."/>
            <person name="Huang Z."/>
            <person name="Zhang S."/>
            <person name="Long R."/>
            <person name="Yang H."/>
            <person name="Wang J."/>
            <person name="Lenstra J.A."/>
            <person name="Cooper D.N."/>
            <person name="Wu Y."/>
            <person name="Wang J."/>
            <person name="Shi P."/>
            <person name="Wang J."/>
            <person name="Liu J."/>
        </authorList>
    </citation>
    <scope>NUCLEOTIDE SEQUENCE [LARGE SCALE GENOMIC DNA]</scope>
    <source>
        <strain evidence="12">yakQH1</strain>
    </source>
</reference>
<dbReference type="PANTHER" id="PTHR10339:SF2">
    <property type="entry name" value="ECTO-ADP-RIBOSYLTRANSFERASE 5"/>
    <property type="match status" value="1"/>
</dbReference>
<evidence type="ECO:0000256" key="9">
    <source>
        <dbReference type="ARBA" id="ARBA00047597"/>
    </source>
</evidence>
<evidence type="ECO:0000256" key="7">
    <source>
        <dbReference type="ARBA" id="ARBA00023027"/>
    </source>
</evidence>
<dbReference type="PROSITE" id="PS01291">
    <property type="entry name" value="ART"/>
    <property type="match status" value="1"/>
</dbReference>
<dbReference type="EMBL" id="JH883826">
    <property type="protein sequence ID" value="ELR45862.1"/>
    <property type="molecule type" value="Genomic_DNA"/>
</dbReference>
<dbReference type="SUPFAM" id="SSF56399">
    <property type="entry name" value="ADP-ribosylation"/>
    <property type="match status" value="1"/>
</dbReference>
<evidence type="ECO:0000256" key="2">
    <source>
        <dbReference type="ARBA" id="ARBA00022676"/>
    </source>
</evidence>
<keyword evidence="3 10" id="KW-0808">Transferase</keyword>
<accession>L8HS87</accession>
<evidence type="ECO:0000256" key="1">
    <source>
        <dbReference type="ARBA" id="ARBA00009558"/>
    </source>
</evidence>
<dbReference type="GO" id="GO:0016779">
    <property type="term" value="F:nucleotidyltransferase activity"/>
    <property type="evidence" value="ECO:0007669"/>
    <property type="project" value="UniProtKB-KW"/>
</dbReference>
<comment type="similarity">
    <text evidence="1 10">Belongs to the Arg-specific ADP-ribosyltransferase family.</text>
</comment>
<dbReference type="InterPro" id="IPR050999">
    <property type="entry name" value="ADP-ribosyltransferase_ARG"/>
</dbReference>
<dbReference type="PANTHER" id="PTHR10339">
    <property type="entry name" value="ADP-RIBOSYLTRANSFERASE"/>
    <property type="match status" value="1"/>
</dbReference>
<dbReference type="PROSITE" id="PS51996">
    <property type="entry name" value="TR_MART"/>
    <property type="match status" value="1"/>
</dbReference>
<evidence type="ECO:0000256" key="6">
    <source>
        <dbReference type="ARBA" id="ARBA00022857"/>
    </source>
</evidence>
<keyword evidence="7 10" id="KW-0520">NAD</keyword>